<feature type="transmembrane region" description="Helical" evidence="1">
    <location>
        <begin position="170"/>
        <end position="190"/>
    </location>
</feature>
<sequence length="297" mass="31482">MTGWLLDDAVGWLAQRVQGMLSALVSLLGATFFTSPDVTVFPQVRMLADRSAAIVGAAFALAVVVAGLTAMVHGTVQVRYEVKDLLPRLVFGFVMSAFGVPVCRVLIEVANSVTAAFVGDASSGPRSVEFVRAHLVSAMTDPASAVVAVVIAVIIVVLFYLLLATWLVRIMTLIVLAGLAPLALACYCLPQLQPAAQLWWRALLGTLATPVAQALCFTTGVRLLLDSDANMTVLLTPAGSTDVVNLFIAAGVLWFTVKIPSLIGRYALHNGSGRSSAGVVLRTLVVQSVTRRLPIRR</sequence>
<dbReference type="Proteomes" id="UP000294114">
    <property type="component" value="Unassembled WGS sequence"/>
</dbReference>
<organism evidence="2 3">
    <name type="scientific">Micromonospora kangleipakensis</name>
    <dbReference type="NCBI Taxonomy" id="1077942"/>
    <lineage>
        <taxon>Bacteria</taxon>
        <taxon>Bacillati</taxon>
        <taxon>Actinomycetota</taxon>
        <taxon>Actinomycetes</taxon>
        <taxon>Micromonosporales</taxon>
        <taxon>Micromonosporaceae</taxon>
        <taxon>Micromonospora</taxon>
    </lineage>
</organism>
<feature type="transmembrane region" description="Helical" evidence="1">
    <location>
        <begin position="202"/>
        <end position="225"/>
    </location>
</feature>
<feature type="transmembrane region" description="Helical" evidence="1">
    <location>
        <begin position="142"/>
        <end position="164"/>
    </location>
</feature>
<protein>
    <recommendedName>
        <fullName evidence="4">TrbL/VirB6 plasmid conjugal transfer protein</fullName>
    </recommendedName>
</protein>
<accession>A0A4V2GDI2</accession>
<keyword evidence="3" id="KW-1185">Reference proteome</keyword>
<reference evidence="2 3" key="1">
    <citation type="submission" date="2019-02" db="EMBL/GenBank/DDBJ databases">
        <title>Sequencing the genomes of 1000 actinobacteria strains.</title>
        <authorList>
            <person name="Klenk H.-P."/>
        </authorList>
    </citation>
    <scope>NUCLEOTIDE SEQUENCE [LARGE SCALE GENOMIC DNA]</scope>
    <source>
        <strain evidence="2 3">DSM 45612</strain>
    </source>
</reference>
<dbReference type="AlphaFoldDB" id="A0A4V2GDI2"/>
<feature type="transmembrane region" description="Helical" evidence="1">
    <location>
        <begin position="245"/>
        <end position="268"/>
    </location>
</feature>
<dbReference type="OrthoDB" id="3417255at2"/>
<feature type="transmembrane region" description="Helical" evidence="1">
    <location>
        <begin position="20"/>
        <end position="40"/>
    </location>
</feature>
<evidence type="ECO:0000313" key="3">
    <source>
        <dbReference type="Proteomes" id="UP000294114"/>
    </source>
</evidence>
<keyword evidence="1" id="KW-0472">Membrane</keyword>
<dbReference type="InterPro" id="IPR045782">
    <property type="entry name" value="TrbL_3"/>
</dbReference>
<proteinExistence type="predicted"/>
<dbReference type="Pfam" id="PF19590">
    <property type="entry name" value="TrbL_3"/>
    <property type="match status" value="1"/>
</dbReference>
<dbReference type="EMBL" id="SHLD01000001">
    <property type="protein sequence ID" value="RZU76036.1"/>
    <property type="molecule type" value="Genomic_DNA"/>
</dbReference>
<gene>
    <name evidence="2" type="ORF">EV384_4633</name>
</gene>
<feature type="transmembrane region" description="Helical" evidence="1">
    <location>
        <begin position="52"/>
        <end position="73"/>
    </location>
</feature>
<keyword evidence="1" id="KW-0812">Transmembrane</keyword>
<evidence type="ECO:0000313" key="2">
    <source>
        <dbReference type="EMBL" id="RZU76036.1"/>
    </source>
</evidence>
<evidence type="ECO:0000256" key="1">
    <source>
        <dbReference type="SAM" id="Phobius"/>
    </source>
</evidence>
<feature type="transmembrane region" description="Helical" evidence="1">
    <location>
        <begin position="85"/>
        <end position="107"/>
    </location>
</feature>
<name>A0A4V2GDI2_9ACTN</name>
<evidence type="ECO:0008006" key="4">
    <source>
        <dbReference type="Google" id="ProtNLM"/>
    </source>
</evidence>
<keyword evidence="1" id="KW-1133">Transmembrane helix</keyword>
<comment type="caution">
    <text evidence="2">The sequence shown here is derived from an EMBL/GenBank/DDBJ whole genome shotgun (WGS) entry which is preliminary data.</text>
</comment>
<dbReference type="RefSeq" id="WP_130336442.1">
    <property type="nucleotide sequence ID" value="NZ_SHLD01000001.1"/>
</dbReference>